<evidence type="ECO:0000313" key="3">
    <source>
        <dbReference type="Proteomes" id="UP000267223"/>
    </source>
</evidence>
<reference evidence="2 3" key="1">
    <citation type="submission" date="2018-11" db="EMBL/GenBank/DDBJ databases">
        <title>Draft genome sequence of Ferruginibacter sp. BO-59.</title>
        <authorList>
            <person name="Im W.T."/>
        </authorList>
    </citation>
    <scope>NUCLEOTIDE SEQUENCE [LARGE SCALE GENOMIC DNA]</scope>
    <source>
        <strain evidence="2 3">BO-59</strain>
    </source>
</reference>
<dbReference type="RefSeq" id="WP_123121555.1">
    <property type="nucleotide sequence ID" value="NZ_RJJR01000013.1"/>
</dbReference>
<feature type="domain" description="CinA C-terminal" evidence="1">
    <location>
        <begin position="9"/>
        <end position="160"/>
    </location>
</feature>
<comment type="caution">
    <text evidence="2">The sequence shown here is derived from an EMBL/GenBank/DDBJ whole genome shotgun (WGS) entry which is preliminary data.</text>
</comment>
<dbReference type="EMBL" id="RJJR01000013">
    <property type="protein sequence ID" value="RNI34496.1"/>
    <property type="molecule type" value="Genomic_DNA"/>
</dbReference>
<dbReference type="SUPFAM" id="SSF142433">
    <property type="entry name" value="CinA-like"/>
    <property type="match status" value="1"/>
</dbReference>
<accession>A0A3M9N9S5</accession>
<dbReference type="OrthoDB" id="1252536at2"/>
<dbReference type="AlphaFoldDB" id="A0A3M9N9S5"/>
<dbReference type="GO" id="GO:0016787">
    <property type="term" value="F:hydrolase activity"/>
    <property type="evidence" value="ECO:0007669"/>
    <property type="project" value="UniProtKB-KW"/>
</dbReference>
<sequence>MEQKDYLKLIDKAGGLLQKKKATIAVAESVTSGNLQAAFSLAMNATTFFQGGITAYNIGQKCRHLLVEPIHALAVNCVSEKVSIEMAKEVCNLFKSDYGIGITGYASPVPEKNIKQLFAHVAIVKGNTLIQSKKIISSHQKPPDTQMDFTQKVLQILIEALQSPINKS</sequence>
<evidence type="ECO:0000313" key="2">
    <source>
        <dbReference type="EMBL" id="RNI34496.1"/>
    </source>
</evidence>
<evidence type="ECO:0000259" key="1">
    <source>
        <dbReference type="Pfam" id="PF02464"/>
    </source>
</evidence>
<name>A0A3M9N9S5_9BACT</name>
<protein>
    <submittedName>
        <fullName evidence="2">Nicotinamide-nucleotide amidohydrolase family protein</fullName>
    </submittedName>
</protein>
<dbReference type="Proteomes" id="UP000267223">
    <property type="component" value="Unassembled WGS sequence"/>
</dbReference>
<dbReference type="Pfam" id="PF02464">
    <property type="entry name" value="CinA"/>
    <property type="match status" value="1"/>
</dbReference>
<dbReference type="InterPro" id="IPR008136">
    <property type="entry name" value="CinA_C"/>
</dbReference>
<dbReference type="Gene3D" id="3.90.950.20">
    <property type="entry name" value="CinA-like"/>
    <property type="match status" value="1"/>
</dbReference>
<keyword evidence="2" id="KW-0378">Hydrolase</keyword>
<proteinExistence type="predicted"/>
<organism evidence="2 3">
    <name type="scientific">Hanamia caeni</name>
    <dbReference type="NCBI Taxonomy" id="2294116"/>
    <lineage>
        <taxon>Bacteria</taxon>
        <taxon>Pseudomonadati</taxon>
        <taxon>Bacteroidota</taxon>
        <taxon>Chitinophagia</taxon>
        <taxon>Chitinophagales</taxon>
        <taxon>Chitinophagaceae</taxon>
        <taxon>Hanamia</taxon>
    </lineage>
</organism>
<dbReference type="NCBIfam" id="TIGR00199">
    <property type="entry name" value="PncC_domain"/>
    <property type="match status" value="1"/>
</dbReference>
<dbReference type="InterPro" id="IPR036653">
    <property type="entry name" value="CinA-like_C"/>
</dbReference>
<keyword evidence="3" id="KW-1185">Reference proteome</keyword>
<gene>
    <name evidence="2" type="ORF">EFY79_15040</name>
</gene>